<dbReference type="SUPFAM" id="SSF143100">
    <property type="entry name" value="TTHA1013/TTHA0281-like"/>
    <property type="match status" value="1"/>
</dbReference>
<dbReference type="InterPro" id="IPR015066">
    <property type="entry name" value="DUF1902"/>
</dbReference>
<dbReference type="Gene3D" id="3.30.2390.10">
    <property type="entry name" value="TTHA1013-like"/>
    <property type="match status" value="1"/>
</dbReference>
<organism evidence="2 3">
    <name type="scientific">Brevundimonas fontaquae</name>
    <dbReference type="NCBI Taxonomy" id="2813778"/>
    <lineage>
        <taxon>Bacteria</taxon>
        <taxon>Pseudomonadati</taxon>
        <taxon>Pseudomonadota</taxon>
        <taxon>Alphaproteobacteria</taxon>
        <taxon>Caulobacterales</taxon>
        <taxon>Caulobacteraceae</taxon>
        <taxon>Brevundimonas</taxon>
    </lineage>
</organism>
<dbReference type="Proteomes" id="UP000662957">
    <property type="component" value="Chromosome"/>
</dbReference>
<evidence type="ECO:0000313" key="2">
    <source>
        <dbReference type="EMBL" id="QSF54034.1"/>
    </source>
</evidence>
<gene>
    <name evidence="2" type="ORF">JX001_14965</name>
</gene>
<protein>
    <submittedName>
        <fullName evidence="2">DUF1902 domain-containing protein</fullName>
    </submittedName>
</protein>
<name>A0ABX7LMH4_9CAUL</name>
<evidence type="ECO:0000259" key="1">
    <source>
        <dbReference type="Pfam" id="PF08972"/>
    </source>
</evidence>
<sequence length="81" mass="8677">MSKVIVVKAVFDPEAGVWLTESSDVHGLRIEAATLEALIERIPGAIQDLLEGSEGENAYPRDVPIELIAHASTRVRLGLAA</sequence>
<keyword evidence="3" id="KW-1185">Reference proteome</keyword>
<dbReference type="RefSeq" id="WP_017505851.1">
    <property type="nucleotide sequence ID" value="NZ_CP070968.1"/>
</dbReference>
<proteinExistence type="predicted"/>
<feature type="domain" description="DUF1902" evidence="1">
    <location>
        <begin position="5"/>
        <end position="76"/>
    </location>
</feature>
<dbReference type="InterPro" id="IPR035069">
    <property type="entry name" value="TTHA1013/TTHA0281-like"/>
</dbReference>
<reference evidence="2 3" key="1">
    <citation type="submission" date="2021-02" db="EMBL/GenBank/DDBJ databases">
        <title>Brevundimonas sp. CS1 genome sequence.</title>
        <authorList>
            <person name="Lee K."/>
            <person name="Choi Y.-J."/>
            <person name="Son H.-R."/>
        </authorList>
    </citation>
    <scope>NUCLEOTIDE SEQUENCE [LARGE SCALE GENOMIC DNA]</scope>
    <source>
        <strain evidence="2 3">CS1</strain>
    </source>
</reference>
<evidence type="ECO:0000313" key="3">
    <source>
        <dbReference type="Proteomes" id="UP000662957"/>
    </source>
</evidence>
<dbReference type="Pfam" id="PF08972">
    <property type="entry name" value="DUF1902"/>
    <property type="match status" value="1"/>
</dbReference>
<dbReference type="EMBL" id="CP070968">
    <property type="protein sequence ID" value="QSF54034.1"/>
    <property type="molecule type" value="Genomic_DNA"/>
</dbReference>
<accession>A0ABX7LMH4</accession>